<feature type="disulfide bond" description="Alternate" evidence="9">
    <location>
        <begin position="128"/>
        <end position="225"/>
    </location>
</feature>
<keyword evidence="1 9" id="KW-0820">tRNA-binding</keyword>
<feature type="binding site" evidence="9">
    <location>
        <position position="60"/>
    </location>
    <ligand>
        <name>ATP</name>
        <dbReference type="ChEBI" id="CHEBI:30616"/>
    </ligand>
</feature>
<protein>
    <recommendedName>
        <fullName evidence="9">tRNA-specific 2-thiouridylase MnmA</fullName>
        <ecNumber evidence="9">2.8.1.13</ecNumber>
    </recommendedName>
</protein>
<dbReference type="GO" id="GO:0000049">
    <property type="term" value="F:tRNA binding"/>
    <property type="evidence" value="ECO:0007669"/>
    <property type="project" value="UniProtKB-KW"/>
</dbReference>
<keyword evidence="4 9" id="KW-0547">Nucleotide-binding</keyword>
<comment type="caution">
    <text evidence="12">The sequence shown here is derived from an EMBL/GenBank/DDBJ whole genome shotgun (WGS) entry which is preliminary data.</text>
</comment>
<feature type="site" description="Interaction with tRNA" evidence="9">
    <location>
        <position position="153"/>
    </location>
</feature>
<reference evidence="12 13" key="1">
    <citation type="submission" date="2020-10" db="EMBL/GenBank/DDBJ databases">
        <title>Ca. Dormibacterota MAGs.</title>
        <authorList>
            <person name="Montgomery K."/>
        </authorList>
    </citation>
    <scope>NUCLEOTIDE SEQUENCE [LARGE SCALE GENOMIC DNA]</scope>
    <source>
        <strain evidence="12">Mitchell_Peninsula_5</strain>
    </source>
</reference>
<dbReference type="Pfam" id="PF20259">
    <property type="entry name" value="tRNA_Me_trans_M"/>
    <property type="match status" value="1"/>
</dbReference>
<dbReference type="NCBIfam" id="NF001138">
    <property type="entry name" value="PRK00143.1"/>
    <property type="match status" value="1"/>
</dbReference>
<evidence type="ECO:0000256" key="3">
    <source>
        <dbReference type="ARBA" id="ARBA00022694"/>
    </source>
</evidence>
<evidence type="ECO:0000256" key="4">
    <source>
        <dbReference type="ARBA" id="ARBA00022741"/>
    </source>
</evidence>
<accession>A0A934KLV1</accession>
<comment type="similarity">
    <text evidence="9">Belongs to the MnmA/TRMU family.</text>
</comment>
<dbReference type="GO" id="GO:0005524">
    <property type="term" value="F:ATP binding"/>
    <property type="evidence" value="ECO:0007669"/>
    <property type="project" value="UniProtKB-KW"/>
</dbReference>
<dbReference type="GO" id="GO:0005737">
    <property type="term" value="C:cytoplasm"/>
    <property type="evidence" value="ECO:0007669"/>
    <property type="project" value="UniProtKB-SubCell"/>
</dbReference>
<evidence type="ECO:0000259" key="10">
    <source>
        <dbReference type="Pfam" id="PF20258"/>
    </source>
</evidence>
<evidence type="ECO:0000256" key="5">
    <source>
        <dbReference type="ARBA" id="ARBA00022840"/>
    </source>
</evidence>
<gene>
    <name evidence="9 12" type="primary">mnmA</name>
    <name evidence="12" type="ORF">JF887_07245</name>
</gene>
<dbReference type="Gene3D" id="2.40.30.10">
    <property type="entry name" value="Translation factors"/>
    <property type="match status" value="1"/>
</dbReference>
<feature type="binding site" evidence="9">
    <location>
        <begin position="34"/>
        <end position="41"/>
    </location>
    <ligand>
        <name>ATP</name>
        <dbReference type="ChEBI" id="CHEBI:30616"/>
    </ligand>
</feature>
<organism evidence="12 13">
    <name type="scientific">Candidatus Amunia macphersoniae</name>
    <dbReference type="NCBI Taxonomy" id="3127014"/>
    <lineage>
        <taxon>Bacteria</taxon>
        <taxon>Bacillati</taxon>
        <taxon>Candidatus Dormiibacterota</taxon>
        <taxon>Candidatus Dormibacteria</taxon>
        <taxon>Candidatus Aeolococcales</taxon>
        <taxon>Candidatus Aeolococcaceae</taxon>
        <taxon>Candidatus Amunia</taxon>
    </lineage>
</organism>
<keyword evidence="9" id="KW-0963">Cytoplasm</keyword>
<dbReference type="EC" id="2.8.1.13" evidence="9"/>
<dbReference type="EMBL" id="JAEKNN010000031">
    <property type="protein sequence ID" value="MBJ7609213.1"/>
    <property type="molecule type" value="Genomic_DNA"/>
</dbReference>
<keyword evidence="7 9" id="KW-1015">Disulfide bond</keyword>
<dbReference type="HAMAP" id="MF_00144">
    <property type="entry name" value="tRNA_thiouridyl_MnmA"/>
    <property type="match status" value="1"/>
</dbReference>
<dbReference type="InterPro" id="IPR023382">
    <property type="entry name" value="MnmA-like_central_sf"/>
</dbReference>
<dbReference type="SUPFAM" id="SSF52402">
    <property type="entry name" value="Adenine nucleotide alpha hydrolases-like"/>
    <property type="match status" value="1"/>
</dbReference>
<keyword evidence="5 9" id="KW-0067">ATP-binding</keyword>
<feature type="active site" description="Nucleophile" evidence="9">
    <location>
        <position position="128"/>
    </location>
</feature>
<dbReference type="InterPro" id="IPR014729">
    <property type="entry name" value="Rossmann-like_a/b/a_fold"/>
</dbReference>
<dbReference type="GO" id="GO:0002143">
    <property type="term" value="P:tRNA wobble position uridine thiolation"/>
    <property type="evidence" value="ECO:0007669"/>
    <property type="project" value="TreeGrafter"/>
</dbReference>
<comment type="function">
    <text evidence="9">Catalyzes the 2-thiolation of uridine at the wobble position (U34) of tRNA, leading to the formation of s(2)U34.</text>
</comment>
<feature type="active site" description="Cysteine persulfide intermediate" evidence="9">
    <location>
        <position position="225"/>
    </location>
</feature>
<feature type="region of interest" description="Interaction with tRNA" evidence="9">
    <location>
        <begin position="174"/>
        <end position="176"/>
    </location>
</feature>
<evidence type="ECO:0000256" key="9">
    <source>
        <dbReference type="HAMAP-Rule" id="MF_00144"/>
    </source>
</evidence>
<proteinExistence type="inferred from homology"/>
<dbReference type="InterPro" id="IPR046885">
    <property type="entry name" value="MnmA-like_C"/>
</dbReference>
<feature type="domain" description="tRNA-specific 2-thiouridylase MnmA-like central" evidence="11">
    <location>
        <begin position="242"/>
        <end position="300"/>
    </location>
</feature>
<dbReference type="Gene3D" id="2.30.30.280">
    <property type="entry name" value="Adenine nucleotide alpha hydrolases-like domains"/>
    <property type="match status" value="1"/>
</dbReference>
<feature type="site" description="Interaction with tRNA" evidence="9">
    <location>
        <position position="366"/>
    </location>
</feature>
<dbReference type="Pfam" id="PF03054">
    <property type="entry name" value="tRNA_Me_trans"/>
    <property type="match status" value="1"/>
</dbReference>
<dbReference type="InterPro" id="IPR046884">
    <property type="entry name" value="MnmA-like_central"/>
</dbReference>
<feature type="domain" description="tRNA-specific 2-thiouridylase MnmA-like C-terminal" evidence="10">
    <location>
        <begin position="310"/>
        <end position="382"/>
    </location>
</feature>
<keyword evidence="2 9" id="KW-0808">Transferase</keyword>
<dbReference type="CDD" id="cd01998">
    <property type="entry name" value="MnmA_TRMU-like"/>
    <property type="match status" value="1"/>
</dbReference>
<dbReference type="PANTHER" id="PTHR11933:SF5">
    <property type="entry name" value="MITOCHONDRIAL TRNA-SPECIFIC 2-THIOURIDYLASE 1"/>
    <property type="match status" value="1"/>
</dbReference>
<evidence type="ECO:0000256" key="7">
    <source>
        <dbReference type="ARBA" id="ARBA00023157"/>
    </source>
</evidence>
<evidence type="ECO:0000259" key="11">
    <source>
        <dbReference type="Pfam" id="PF20259"/>
    </source>
</evidence>
<keyword evidence="6 9" id="KW-0694">RNA-binding</keyword>
<dbReference type="InterPro" id="IPR004506">
    <property type="entry name" value="MnmA-like"/>
</dbReference>
<evidence type="ECO:0000256" key="8">
    <source>
        <dbReference type="ARBA" id="ARBA00051542"/>
    </source>
</evidence>
<dbReference type="GO" id="GO:0103016">
    <property type="term" value="F:tRNA-uridine 2-sulfurtransferase activity"/>
    <property type="evidence" value="ECO:0007669"/>
    <property type="project" value="UniProtKB-EC"/>
</dbReference>
<comment type="caution">
    <text evidence="9">Lacks conserved residue(s) required for the propagation of feature annotation.</text>
</comment>
<dbReference type="Pfam" id="PF20258">
    <property type="entry name" value="tRNA_Me_trans_C"/>
    <property type="match status" value="1"/>
</dbReference>
<feature type="binding site" evidence="9">
    <location>
        <position position="152"/>
    </location>
    <ligand>
        <name>ATP</name>
        <dbReference type="ChEBI" id="CHEBI:30616"/>
    </ligand>
</feature>
<name>A0A934KLV1_9BACT</name>
<dbReference type="NCBIfam" id="TIGR00420">
    <property type="entry name" value="trmU"/>
    <property type="match status" value="1"/>
</dbReference>
<comment type="catalytic activity">
    <reaction evidence="8 9">
        <text>S-sulfanyl-L-cysteinyl-[protein] + uridine(34) in tRNA + AH2 + ATP = 2-thiouridine(34) in tRNA + L-cysteinyl-[protein] + A + AMP + diphosphate + H(+)</text>
        <dbReference type="Rhea" id="RHEA:47032"/>
        <dbReference type="Rhea" id="RHEA-COMP:10131"/>
        <dbReference type="Rhea" id="RHEA-COMP:11726"/>
        <dbReference type="Rhea" id="RHEA-COMP:11727"/>
        <dbReference type="Rhea" id="RHEA-COMP:11728"/>
        <dbReference type="ChEBI" id="CHEBI:13193"/>
        <dbReference type="ChEBI" id="CHEBI:15378"/>
        <dbReference type="ChEBI" id="CHEBI:17499"/>
        <dbReference type="ChEBI" id="CHEBI:29950"/>
        <dbReference type="ChEBI" id="CHEBI:30616"/>
        <dbReference type="ChEBI" id="CHEBI:33019"/>
        <dbReference type="ChEBI" id="CHEBI:61963"/>
        <dbReference type="ChEBI" id="CHEBI:65315"/>
        <dbReference type="ChEBI" id="CHEBI:87170"/>
        <dbReference type="ChEBI" id="CHEBI:456215"/>
        <dbReference type="EC" id="2.8.1.13"/>
    </reaction>
</comment>
<sequence>MAVAGGPAAVSGAAALLPDDQLDLVPADATVAVAMSGGVDSSVAAARCVARGLRTIGITLAMWPRDHVRDRDRGCCSIDAVEDARRVAASLGIPHYSWNLEPEFQERVVAVYADDYAAGRTPNPCVGCNQVIKFGVLLERALQAGASHVATGHYARLGRRGDVVTLHRAVAAAKDQAYTLHRLDQTQLGHAVFPLGAIVSKDEVRGIAAELGLATAAKPDSQELCFVSDTIRADLEQRLAGRFLPGALLDLDGRIVGEHRGIPFYTVGQRSGIGVAPARPDAAPLYVVAVNAQENTVTVGPRGALDRTVVRLRDVHWIGPIPPTDTALTLQLRAHAAPAPVTITEASAKAATIRCEPPVNQVAPGQSGVLYDADEVVGGGVVVAA</sequence>
<evidence type="ECO:0000313" key="13">
    <source>
        <dbReference type="Proteomes" id="UP000614410"/>
    </source>
</evidence>
<evidence type="ECO:0000256" key="2">
    <source>
        <dbReference type="ARBA" id="ARBA00022679"/>
    </source>
</evidence>
<evidence type="ECO:0000256" key="1">
    <source>
        <dbReference type="ARBA" id="ARBA00022555"/>
    </source>
</evidence>
<comment type="subcellular location">
    <subcellularLocation>
        <location evidence="9">Cytoplasm</location>
    </subcellularLocation>
</comment>
<evidence type="ECO:0000313" key="12">
    <source>
        <dbReference type="EMBL" id="MBJ7609213.1"/>
    </source>
</evidence>
<dbReference type="Proteomes" id="UP000614410">
    <property type="component" value="Unassembled WGS sequence"/>
</dbReference>
<dbReference type="PANTHER" id="PTHR11933">
    <property type="entry name" value="TRNA 5-METHYLAMINOMETHYL-2-THIOURIDYLATE -METHYLTRANSFERASE"/>
    <property type="match status" value="1"/>
</dbReference>
<evidence type="ECO:0000256" key="6">
    <source>
        <dbReference type="ARBA" id="ARBA00022884"/>
    </source>
</evidence>
<dbReference type="AlphaFoldDB" id="A0A934KLV1"/>
<dbReference type="Gene3D" id="3.40.50.620">
    <property type="entry name" value="HUPs"/>
    <property type="match status" value="1"/>
</dbReference>
<keyword evidence="3 9" id="KW-0819">tRNA processing</keyword>